<gene>
    <name evidence="1" type="ORF">rCG_62166</name>
</gene>
<name>A6H9I3_RAT</name>
<feature type="non-terminal residue" evidence="1">
    <location>
        <position position="53"/>
    </location>
</feature>
<dbReference type="EMBL" id="CH473947">
    <property type="protein sequence ID" value="EDM02688.1"/>
    <property type="molecule type" value="Genomic_DNA"/>
</dbReference>
<dbReference type="Proteomes" id="UP000234681">
    <property type="component" value="Chromosome 6"/>
</dbReference>
<sequence length="53" mass="5741">MVENAYTSMLMLEVAQLILLHNQRPSAQGSYCHNALGSCTSISNQGIPSGYCH</sequence>
<dbReference type="AlphaFoldDB" id="A6H9I3"/>
<evidence type="ECO:0000313" key="1">
    <source>
        <dbReference type="EMBL" id="EDM02688.1"/>
    </source>
</evidence>
<proteinExistence type="predicted"/>
<organism evidence="1 2">
    <name type="scientific">Rattus norvegicus</name>
    <name type="common">Rat</name>
    <dbReference type="NCBI Taxonomy" id="10116"/>
    <lineage>
        <taxon>Eukaryota</taxon>
        <taxon>Metazoa</taxon>
        <taxon>Chordata</taxon>
        <taxon>Craniata</taxon>
        <taxon>Vertebrata</taxon>
        <taxon>Euteleostomi</taxon>
        <taxon>Mammalia</taxon>
        <taxon>Eutheria</taxon>
        <taxon>Euarchontoglires</taxon>
        <taxon>Glires</taxon>
        <taxon>Rodentia</taxon>
        <taxon>Myomorpha</taxon>
        <taxon>Muroidea</taxon>
        <taxon>Muridae</taxon>
        <taxon>Murinae</taxon>
        <taxon>Rattus</taxon>
    </lineage>
</organism>
<reference evidence="2" key="1">
    <citation type="submission" date="2005-09" db="EMBL/GenBank/DDBJ databases">
        <authorList>
            <person name="Mural R.J."/>
            <person name="Li P.W."/>
            <person name="Adams M.D."/>
            <person name="Amanatides P.G."/>
            <person name="Baden-Tillson H."/>
            <person name="Barnstead M."/>
            <person name="Chin S.H."/>
            <person name="Dew I."/>
            <person name="Evans C.A."/>
            <person name="Ferriera S."/>
            <person name="Flanigan M."/>
            <person name="Fosler C."/>
            <person name="Glodek A."/>
            <person name="Gu Z."/>
            <person name="Holt R.A."/>
            <person name="Jennings D."/>
            <person name="Kraft C.L."/>
            <person name="Lu F."/>
            <person name="Nguyen T."/>
            <person name="Nusskern D.R."/>
            <person name="Pfannkoch C.M."/>
            <person name="Sitter C."/>
            <person name="Sutton G.G."/>
            <person name="Venter J.C."/>
            <person name="Wang Z."/>
            <person name="Woodage T."/>
            <person name="Zheng X.H."/>
            <person name="Zhong F."/>
        </authorList>
    </citation>
    <scope>NUCLEOTIDE SEQUENCE [LARGE SCALE GENOMIC DNA]</scope>
    <source>
        <strain>BN</strain>
        <strain evidence="2">Sprague-Dawley</strain>
    </source>
</reference>
<accession>A6H9I3</accession>
<evidence type="ECO:0000313" key="2">
    <source>
        <dbReference type="Proteomes" id="UP000234681"/>
    </source>
</evidence>
<protein>
    <submittedName>
        <fullName evidence="1">RCG62166</fullName>
    </submittedName>
</protein>